<sequence length="416" mass="44752">MNKFWTVLSHTYGSKVKSRSFIVSTIITIIIMAVVLNFDQIGKWFGMGHPANVGIIDETGHVGAAFTNQVNKSGADVKVKAMNGGEQAAQKAVRDKKIDGYLVVKKGADGLPVGTYKAQDLSDDQTSNAVREALQQVKVMEATQKLGVDPQKVNAIYAPVAFNKVALDKNAKSESDLGSARMLVYIVNFIIYISIISYGSMIVMEIATEKSSRVMELIVSSVSPVAHLLGKIIGVALLGLTQYIVMFAAVLGITSKIGSDSSQAGEFFGAVKDIPIDLIIYAIVFFLLGYFLYAILFATIGSLVSRIEDTSQAVTPVTMLAIIAFMVSIFGLNTPGSTMITVTSFIPFFTPIIMFLRIGLLDVPLWQVAVGIGINLIVIALLITMSIRVYKGGVLLYGASGFFKSLKSALTLSKES</sequence>
<feature type="domain" description="ABC-2 type transporter transmembrane" evidence="7">
    <location>
        <begin position="19"/>
        <end position="387"/>
    </location>
</feature>
<dbReference type="Proteomes" id="UP001596022">
    <property type="component" value="Unassembled WGS sequence"/>
</dbReference>
<evidence type="ECO:0000256" key="6">
    <source>
        <dbReference type="SAM" id="Phobius"/>
    </source>
</evidence>
<evidence type="ECO:0000256" key="4">
    <source>
        <dbReference type="ARBA" id="ARBA00022989"/>
    </source>
</evidence>
<feature type="transmembrane region" description="Helical" evidence="6">
    <location>
        <begin position="278"/>
        <end position="301"/>
    </location>
</feature>
<feature type="transmembrane region" description="Helical" evidence="6">
    <location>
        <begin position="339"/>
        <end position="360"/>
    </location>
</feature>
<dbReference type="EMBL" id="JBHSFW010000001">
    <property type="protein sequence ID" value="MFC4617124.1"/>
    <property type="molecule type" value="Genomic_DNA"/>
</dbReference>
<feature type="transmembrane region" description="Helical" evidence="6">
    <location>
        <begin position="228"/>
        <end position="253"/>
    </location>
</feature>
<keyword evidence="4 6" id="KW-1133">Transmembrane helix</keyword>
<feature type="transmembrane region" description="Helical" evidence="6">
    <location>
        <begin position="366"/>
        <end position="387"/>
    </location>
</feature>
<name>A0ABV9GHU8_9BACL</name>
<evidence type="ECO:0000313" key="8">
    <source>
        <dbReference type="EMBL" id="MFC4617124.1"/>
    </source>
</evidence>
<comment type="caution">
    <text evidence="8">The sequence shown here is derived from an EMBL/GenBank/DDBJ whole genome shotgun (WGS) entry which is preliminary data.</text>
</comment>
<dbReference type="Pfam" id="PF12698">
    <property type="entry name" value="ABC2_membrane_3"/>
    <property type="match status" value="1"/>
</dbReference>
<dbReference type="InterPro" id="IPR013525">
    <property type="entry name" value="ABC2_TM"/>
</dbReference>
<evidence type="ECO:0000256" key="2">
    <source>
        <dbReference type="ARBA" id="ARBA00022475"/>
    </source>
</evidence>
<keyword evidence="2" id="KW-1003">Cell membrane</keyword>
<keyword evidence="9" id="KW-1185">Reference proteome</keyword>
<feature type="transmembrane region" description="Helical" evidence="6">
    <location>
        <begin position="182"/>
        <end position="208"/>
    </location>
</feature>
<accession>A0ABV9GHU8</accession>
<dbReference type="RefSeq" id="WP_376844185.1">
    <property type="nucleotide sequence ID" value="NZ_JBHSFW010000001.1"/>
</dbReference>
<dbReference type="PANTHER" id="PTHR30294:SF29">
    <property type="entry name" value="MULTIDRUG ABC TRANSPORTER PERMEASE YBHS-RELATED"/>
    <property type="match status" value="1"/>
</dbReference>
<proteinExistence type="predicted"/>
<gene>
    <name evidence="8" type="ORF">ACFO4N_00110</name>
</gene>
<reference evidence="9" key="1">
    <citation type="journal article" date="2019" name="Int. J. Syst. Evol. Microbiol.">
        <title>The Global Catalogue of Microorganisms (GCM) 10K type strain sequencing project: providing services to taxonomists for standard genome sequencing and annotation.</title>
        <authorList>
            <consortium name="The Broad Institute Genomics Platform"/>
            <consortium name="The Broad Institute Genome Sequencing Center for Infectious Disease"/>
            <person name="Wu L."/>
            <person name="Ma J."/>
        </authorList>
    </citation>
    <scope>NUCLEOTIDE SEQUENCE [LARGE SCALE GENOMIC DNA]</scope>
    <source>
        <strain evidence="9">CGMCC 1.16306</strain>
    </source>
</reference>
<feature type="transmembrane region" description="Helical" evidence="6">
    <location>
        <begin position="20"/>
        <end position="38"/>
    </location>
</feature>
<evidence type="ECO:0000256" key="1">
    <source>
        <dbReference type="ARBA" id="ARBA00004651"/>
    </source>
</evidence>
<evidence type="ECO:0000313" key="9">
    <source>
        <dbReference type="Proteomes" id="UP001596022"/>
    </source>
</evidence>
<organism evidence="8 9">
    <name type="scientific">Camelliibacillus cellulosilyticus</name>
    <dbReference type="NCBI Taxonomy" id="2174486"/>
    <lineage>
        <taxon>Bacteria</taxon>
        <taxon>Bacillati</taxon>
        <taxon>Bacillota</taxon>
        <taxon>Bacilli</taxon>
        <taxon>Bacillales</taxon>
        <taxon>Sporolactobacillaceae</taxon>
        <taxon>Camelliibacillus</taxon>
    </lineage>
</organism>
<evidence type="ECO:0000256" key="3">
    <source>
        <dbReference type="ARBA" id="ARBA00022692"/>
    </source>
</evidence>
<evidence type="ECO:0000256" key="5">
    <source>
        <dbReference type="ARBA" id="ARBA00023136"/>
    </source>
</evidence>
<comment type="subcellular location">
    <subcellularLocation>
        <location evidence="1">Cell membrane</location>
        <topology evidence="1">Multi-pass membrane protein</topology>
    </subcellularLocation>
</comment>
<dbReference type="InterPro" id="IPR051449">
    <property type="entry name" value="ABC-2_transporter_component"/>
</dbReference>
<keyword evidence="5 6" id="KW-0472">Membrane</keyword>
<feature type="transmembrane region" description="Helical" evidence="6">
    <location>
        <begin position="313"/>
        <end position="332"/>
    </location>
</feature>
<dbReference type="PANTHER" id="PTHR30294">
    <property type="entry name" value="MEMBRANE COMPONENT OF ABC TRANSPORTER YHHJ-RELATED"/>
    <property type="match status" value="1"/>
</dbReference>
<protein>
    <submittedName>
        <fullName evidence="8">ABC transporter permease</fullName>
    </submittedName>
</protein>
<keyword evidence="3 6" id="KW-0812">Transmembrane</keyword>
<evidence type="ECO:0000259" key="7">
    <source>
        <dbReference type="Pfam" id="PF12698"/>
    </source>
</evidence>